<protein>
    <submittedName>
        <fullName evidence="1">Uncharacterized protein</fullName>
    </submittedName>
</protein>
<evidence type="ECO:0000313" key="2">
    <source>
        <dbReference type="Proteomes" id="UP000004095"/>
    </source>
</evidence>
<dbReference type="Proteomes" id="UP000004095">
    <property type="component" value="Unassembled WGS sequence"/>
</dbReference>
<keyword evidence="2" id="KW-1185">Reference proteome</keyword>
<sequence>MFPKIMRSKAHKNPSGVLKPKVAEWQKHPTTYPVFNTK</sequence>
<organism evidence="1 2">
    <name type="scientific">Microscilla marina ATCC 23134</name>
    <dbReference type="NCBI Taxonomy" id="313606"/>
    <lineage>
        <taxon>Bacteria</taxon>
        <taxon>Pseudomonadati</taxon>
        <taxon>Bacteroidota</taxon>
        <taxon>Cytophagia</taxon>
        <taxon>Cytophagales</taxon>
        <taxon>Microscillaceae</taxon>
        <taxon>Microscilla</taxon>
    </lineage>
</organism>
<comment type="caution">
    <text evidence="1">The sequence shown here is derived from an EMBL/GenBank/DDBJ whole genome shotgun (WGS) entry which is preliminary data.</text>
</comment>
<dbReference type="AlphaFoldDB" id="A1ZI71"/>
<gene>
    <name evidence="1" type="ORF">M23134_05611</name>
</gene>
<dbReference type="EMBL" id="AAWS01000009">
    <property type="protein sequence ID" value="EAY29739.1"/>
    <property type="molecule type" value="Genomic_DNA"/>
</dbReference>
<reference evidence="1 2" key="1">
    <citation type="submission" date="2007-01" db="EMBL/GenBank/DDBJ databases">
        <authorList>
            <person name="Haygood M."/>
            <person name="Podell S."/>
            <person name="Anderson C."/>
            <person name="Hopkinson B."/>
            <person name="Roe K."/>
            <person name="Barbeau K."/>
            <person name="Gaasterland T."/>
            <person name="Ferriera S."/>
            <person name="Johnson J."/>
            <person name="Kravitz S."/>
            <person name="Beeson K."/>
            <person name="Sutton G."/>
            <person name="Rogers Y.-H."/>
            <person name="Friedman R."/>
            <person name="Frazier M."/>
            <person name="Venter J.C."/>
        </authorList>
    </citation>
    <scope>NUCLEOTIDE SEQUENCE [LARGE SCALE GENOMIC DNA]</scope>
    <source>
        <strain evidence="1 2">ATCC 23134</strain>
    </source>
</reference>
<proteinExistence type="predicted"/>
<accession>A1ZI71</accession>
<evidence type="ECO:0000313" key="1">
    <source>
        <dbReference type="EMBL" id="EAY29739.1"/>
    </source>
</evidence>
<name>A1ZI71_MICM2</name>